<feature type="transmembrane region" description="Helical" evidence="1">
    <location>
        <begin position="102"/>
        <end position="125"/>
    </location>
</feature>
<dbReference type="AlphaFoldDB" id="A0AAW7MI89"/>
<feature type="transmembrane region" description="Helical" evidence="1">
    <location>
        <begin position="64"/>
        <end position="82"/>
    </location>
</feature>
<protein>
    <recommendedName>
        <fullName evidence="6">Queuosine precursor transporter</fullName>
    </recommendedName>
</protein>
<gene>
    <name evidence="2" type="ORF">DBA34_04220</name>
    <name evidence="3" type="ORF">DBB29_04610</name>
</gene>
<dbReference type="Proteomes" id="UP001172788">
    <property type="component" value="Unassembled WGS sequence"/>
</dbReference>
<keyword evidence="1" id="KW-0812">Transmembrane</keyword>
<evidence type="ECO:0008006" key="6">
    <source>
        <dbReference type="Google" id="ProtNLM"/>
    </source>
</evidence>
<feature type="transmembrane region" description="Helical" evidence="1">
    <location>
        <begin position="132"/>
        <end position="151"/>
    </location>
</feature>
<dbReference type="EMBL" id="QAID01000031">
    <property type="protein sequence ID" value="MDN4577395.1"/>
    <property type="molecule type" value="Genomic_DNA"/>
</dbReference>
<dbReference type="Pfam" id="PF02592">
    <property type="entry name" value="Vut_1"/>
    <property type="match status" value="1"/>
</dbReference>
<sequence length="306" mass="33538">MCANATGGRRTLHAALRTRYQPRALHACHRPHQSAHHSPMTSTISPAPLPAALAARQATRMTPAVIVLAIAFVSFLLISNALGARVCEVTLPWSVGDEPLRLTFSAALISFPFAYLFASVLTEVYGYRISRIVIWSGLAANLVMIGFLWLMTRLPTEAAWAAETGFTDEVQRHWYEAIAHMFLASVSACFVGEFANAATLARMKVAMHGRQASLRLMAGSALAAMLDTVVFVTVAFAYVLDLDAMARMAGLEFVFKCAMQWLVLPLTVGLAQVLKRVDGIDHYDVGTSLNPFRFRASMPRQPVEIR</sequence>
<name>A0AAW7MI89_9BURK</name>
<dbReference type="EMBL" id="QAIC01000028">
    <property type="protein sequence ID" value="MDN4572469.1"/>
    <property type="molecule type" value="Genomic_DNA"/>
</dbReference>
<feature type="transmembrane region" description="Helical" evidence="1">
    <location>
        <begin position="216"/>
        <end position="238"/>
    </location>
</feature>
<accession>A0AAW7MI89</accession>
<reference evidence="2" key="1">
    <citation type="submission" date="2018-04" db="EMBL/GenBank/DDBJ databases">
        <authorList>
            <person name="Jy Z."/>
        </authorList>
    </citation>
    <scope>NUCLEOTIDE SEQUENCE</scope>
    <source>
        <strain evidence="3">AS13</strain>
        <strain evidence="2">LA18</strain>
    </source>
</reference>
<keyword evidence="4" id="KW-1185">Reference proteome</keyword>
<dbReference type="InterPro" id="IPR003744">
    <property type="entry name" value="YhhQ"/>
</dbReference>
<proteinExistence type="predicted"/>
<dbReference type="PANTHER" id="PTHR34300">
    <property type="entry name" value="QUEUOSINE PRECURSOR TRANSPORTER-RELATED"/>
    <property type="match status" value="1"/>
</dbReference>
<evidence type="ECO:0000256" key="1">
    <source>
        <dbReference type="SAM" id="Phobius"/>
    </source>
</evidence>
<dbReference type="Proteomes" id="UP001172791">
    <property type="component" value="Unassembled WGS sequence"/>
</dbReference>
<keyword evidence="1" id="KW-1133">Transmembrane helix</keyword>
<evidence type="ECO:0000313" key="5">
    <source>
        <dbReference type="Proteomes" id="UP001172791"/>
    </source>
</evidence>
<dbReference type="PANTHER" id="PTHR34300:SF2">
    <property type="entry name" value="QUEUOSINE PRECURSOR TRANSPORTER-RELATED"/>
    <property type="match status" value="1"/>
</dbReference>
<feature type="transmembrane region" description="Helical" evidence="1">
    <location>
        <begin position="177"/>
        <end position="195"/>
    </location>
</feature>
<keyword evidence="1" id="KW-0472">Membrane</keyword>
<organism evidence="2 5">
    <name type="scientific">Pandoraea cepalis</name>
    <dbReference type="NCBI Taxonomy" id="2508294"/>
    <lineage>
        <taxon>Bacteria</taxon>
        <taxon>Pseudomonadati</taxon>
        <taxon>Pseudomonadota</taxon>
        <taxon>Betaproteobacteria</taxon>
        <taxon>Burkholderiales</taxon>
        <taxon>Burkholderiaceae</taxon>
        <taxon>Pandoraea</taxon>
    </lineage>
</organism>
<evidence type="ECO:0000313" key="3">
    <source>
        <dbReference type="EMBL" id="MDN4577395.1"/>
    </source>
</evidence>
<evidence type="ECO:0000313" key="2">
    <source>
        <dbReference type="EMBL" id="MDN4572469.1"/>
    </source>
</evidence>
<feature type="transmembrane region" description="Helical" evidence="1">
    <location>
        <begin position="258"/>
        <end position="274"/>
    </location>
</feature>
<comment type="caution">
    <text evidence="2">The sequence shown here is derived from an EMBL/GenBank/DDBJ whole genome shotgun (WGS) entry which is preliminary data.</text>
</comment>
<evidence type="ECO:0000313" key="4">
    <source>
        <dbReference type="Proteomes" id="UP001172788"/>
    </source>
</evidence>